<comment type="caution">
    <text evidence="2">The sequence shown here is derived from an EMBL/GenBank/DDBJ whole genome shotgun (WGS) entry which is preliminary data.</text>
</comment>
<dbReference type="AlphaFoldDB" id="A0A919A374"/>
<organism evidence="2 3">
    <name type="scientific">Streptomyces fumanus</name>
    <dbReference type="NCBI Taxonomy" id="67302"/>
    <lineage>
        <taxon>Bacteria</taxon>
        <taxon>Bacillati</taxon>
        <taxon>Actinomycetota</taxon>
        <taxon>Actinomycetes</taxon>
        <taxon>Kitasatosporales</taxon>
        <taxon>Streptomycetaceae</taxon>
        <taxon>Streptomyces</taxon>
    </lineage>
</organism>
<protein>
    <submittedName>
        <fullName evidence="2">Uncharacterized protein</fullName>
    </submittedName>
</protein>
<dbReference type="Proteomes" id="UP000630718">
    <property type="component" value="Unassembled WGS sequence"/>
</dbReference>
<dbReference type="EMBL" id="BNBI01000001">
    <property type="protein sequence ID" value="GHE84078.1"/>
    <property type="molecule type" value="Genomic_DNA"/>
</dbReference>
<name>A0A919A374_9ACTN</name>
<feature type="compositionally biased region" description="Low complexity" evidence="1">
    <location>
        <begin position="50"/>
        <end position="61"/>
    </location>
</feature>
<accession>A0A919A374</accession>
<feature type="region of interest" description="Disordered" evidence="1">
    <location>
        <begin position="28"/>
        <end position="78"/>
    </location>
</feature>
<evidence type="ECO:0000313" key="2">
    <source>
        <dbReference type="EMBL" id="GHE84078.1"/>
    </source>
</evidence>
<proteinExistence type="predicted"/>
<reference evidence="2" key="1">
    <citation type="journal article" date="2014" name="Int. J. Syst. Evol. Microbiol.">
        <title>Complete genome sequence of Corynebacterium casei LMG S-19264T (=DSM 44701T), isolated from a smear-ripened cheese.</title>
        <authorList>
            <consortium name="US DOE Joint Genome Institute (JGI-PGF)"/>
            <person name="Walter F."/>
            <person name="Albersmeier A."/>
            <person name="Kalinowski J."/>
            <person name="Ruckert C."/>
        </authorList>
    </citation>
    <scope>NUCLEOTIDE SEQUENCE</scope>
    <source>
        <strain evidence="2">JCM 4477</strain>
    </source>
</reference>
<keyword evidence="3" id="KW-1185">Reference proteome</keyword>
<sequence length="105" mass="10786">MVSAVIVRESSFGSVGTPEAVVVLASAGGARGTRPGRRPSPYTSRRREAAAGPGRPGAVPPFVRSVEPDRCAPDTPRRRAVVRVTVRTLDGAAVAPGGQRGERGG</sequence>
<gene>
    <name evidence="2" type="ORF">GCM10018772_03420</name>
</gene>
<evidence type="ECO:0000256" key="1">
    <source>
        <dbReference type="SAM" id="MobiDB-lite"/>
    </source>
</evidence>
<evidence type="ECO:0000313" key="3">
    <source>
        <dbReference type="Proteomes" id="UP000630718"/>
    </source>
</evidence>
<reference evidence="2" key="2">
    <citation type="submission" date="2020-09" db="EMBL/GenBank/DDBJ databases">
        <authorList>
            <person name="Sun Q."/>
            <person name="Ohkuma M."/>
        </authorList>
    </citation>
    <scope>NUCLEOTIDE SEQUENCE</scope>
    <source>
        <strain evidence="2">JCM 4477</strain>
    </source>
</reference>
<feature type="compositionally biased region" description="Basic and acidic residues" evidence="1">
    <location>
        <begin position="66"/>
        <end position="77"/>
    </location>
</feature>